<dbReference type="Proteomes" id="UP000004079">
    <property type="component" value="Unassembled WGS sequence"/>
</dbReference>
<organism evidence="1 2">
    <name type="scientific">Segatella oris F0302</name>
    <dbReference type="NCBI Taxonomy" id="649760"/>
    <lineage>
        <taxon>Bacteria</taxon>
        <taxon>Pseudomonadati</taxon>
        <taxon>Bacteroidota</taxon>
        <taxon>Bacteroidia</taxon>
        <taxon>Bacteroidales</taxon>
        <taxon>Prevotellaceae</taxon>
        <taxon>Segatella</taxon>
    </lineage>
</organism>
<name>D1QML5_9BACT</name>
<accession>D1QML5</accession>
<evidence type="ECO:0000313" key="1">
    <source>
        <dbReference type="EMBL" id="EFB33536.1"/>
    </source>
</evidence>
<comment type="caution">
    <text evidence="1">The sequence shown here is derived from an EMBL/GenBank/DDBJ whole genome shotgun (WGS) entry which is preliminary data.</text>
</comment>
<protein>
    <submittedName>
        <fullName evidence="1">Uncharacterized protein</fullName>
    </submittedName>
</protein>
<dbReference type="EMBL" id="ACUZ02000003">
    <property type="protein sequence ID" value="EFB33536.1"/>
    <property type="molecule type" value="Genomic_DNA"/>
</dbReference>
<sequence length="61" mass="7048">MPIYMTVWMNFKPLAAQEKTRYHVICIKRRCYLLHIAMLSASSQLAFCVTLPSNMAQNTDP</sequence>
<dbReference type="AlphaFoldDB" id="D1QML5"/>
<dbReference type="STRING" id="649760.HMPREF0971_00299"/>
<reference evidence="1 2" key="1">
    <citation type="submission" date="2009-11" db="EMBL/GenBank/DDBJ databases">
        <authorList>
            <person name="Weinstock G."/>
            <person name="Sodergren E."/>
            <person name="Clifton S."/>
            <person name="Fulton L."/>
            <person name="Fulton B."/>
            <person name="Courtney L."/>
            <person name="Fronick C."/>
            <person name="Harrison M."/>
            <person name="Strong C."/>
            <person name="Farmer C."/>
            <person name="Delahaunty K."/>
            <person name="Markovic C."/>
            <person name="Hall O."/>
            <person name="Minx P."/>
            <person name="Tomlinson C."/>
            <person name="Mitreva M."/>
            <person name="Nelson J."/>
            <person name="Hou S."/>
            <person name="Wollam A."/>
            <person name="Pepin K.H."/>
            <person name="Johnson M."/>
            <person name="Bhonagiri V."/>
            <person name="Nash W.E."/>
            <person name="Warren W."/>
            <person name="Chinwalla A."/>
            <person name="Mardis E.R."/>
            <person name="Wilson R.K."/>
        </authorList>
    </citation>
    <scope>NUCLEOTIDE SEQUENCE [LARGE SCALE GENOMIC DNA]</scope>
    <source>
        <strain evidence="1 2">F0302</strain>
    </source>
</reference>
<proteinExistence type="predicted"/>
<dbReference type="HOGENOM" id="CLU_2918881_0_0_10"/>
<gene>
    <name evidence="1" type="ORF">HMPREF0971_00299</name>
</gene>
<evidence type="ECO:0000313" key="2">
    <source>
        <dbReference type="Proteomes" id="UP000004079"/>
    </source>
</evidence>